<sequence>MAASVKLVLRTQKTRADGLAPVYLRATANRKSRFTSTGIYVRPRDWNDRRQEVRSSCDLADAYNRRLGELLNDARSAALDASSAGTVVAALTGPAGSATGYFERHVGRLDEAGRYWQHKHFGVTLGHLRAALGQDVLWAELDRDALGRFEAHLRVRAKNAPNTIRNHMKRLRRVVREAIREGELEAGQDPFLTYTPPRAAPVHRRKLTMPEIRALADAELPEGSTEALARDVFLFSFYGAGVRASDLAALRATDVRGGRLRYRMMKTGETVTVGLPPEGRAIAERYAETAADRGGLLFPLITAADTRDPVRLRRSANRANSRINAALKRAASGVEVDDTGLTMHVARHSFADLARRRGGSLFDVSRALGHSSLSTTQAYLASLDQEAADRLAGIMWTDG</sequence>
<evidence type="ECO:0000313" key="5">
    <source>
        <dbReference type="EMBL" id="PAP75070.1"/>
    </source>
</evidence>
<keyword evidence="3" id="KW-0233">DNA recombination</keyword>
<accession>A0A271IVD1</accession>
<evidence type="ECO:0000313" key="6">
    <source>
        <dbReference type="Proteomes" id="UP000216339"/>
    </source>
</evidence>
<dbReference type="Gene3D" id="1.10.443.10">
    <property type="entry name" value="Intergrase catalytic core"/>
    <property type="match status" value="1"/>
</dbReference>
<dbReference type="AlphaFoldDB" id="A0A271IVD1"/>
<dbReference type="InterPro" id="IPR002104">
    <property type="entry name" value="Integrase_catalytic"/>
</dbReference>
<dbReference type="GO" id="GO:0015074">
    <property type="term" value="P:DNA integration"/>
    <property type="evidence" value="ECO:0007669"/>
    <property type="project" value="InterPro"/>
</dbReference>
<dbReference type="PANTHER" id="PTHR30349">
    <property type="entry name" value="PHAGE INTEGRASE-RELATED"/>
    <property type="match status" value="1"/>
</dbReference>
<proteinExistence type="inferred from homology"/>
<evidence type="ECO:0000256" key="3">
    <source>
        <dbReference type="ARBA" id="ARBA00023172"/>
    </source>
</evidence>
<dbReference type="InterPro" id="IPR011010">
    <property type="entry name" value="DNA_brk_join_enz"/>
</dbReference>
<organism evidence="5 6">
    <name type="scientific">Rubrivirga marina</name>
    <dbReference type="NCBI Taxonomy" id="1196024"/>
    <lineage>
        <taxon>Bacteria</taxon>
        <taxon>Pseudomonadati</taxon>
        <taxon>Rhodothermota</taxon>
        <taxon>Rhodothermia</taxon>
        <taxon>Rhodothermales</taxon>
        <taxon>Rubricoccaceae</taxon>
        <taxon>Rubrivirga</taxon>
    </lineage>
</organism>
<dbReference type="InterPro" id="IPR010998">
    <property type="entry name" value="Integrase_recombinase_N"/>
</dbReference>
<dbReference type="PANTHER" id="PTHR30349:SF64">
    <property type="entry name" value="PROPHAGE INTEGRASE INTD-RELATED"/>
    <property type="match status" value="1"/>
</dbReference>
<dbReference type="InterPro" id="IPR050090">
    <property type="entry name" value="Tyrosine_recombinase_XerCD"/>
</dbReference>
<dbReference type="Pfam" id="PF00589">
    <property type="entry name" value="Phage_integrase"/>
    <property type="match status" value="1"/>
</dbReference>
<evidence type="ECO:0000259" key="4">
    <source>
        <dbReference type="PROSITE" id="PS51898"/>
    </source>
</evidence>
<dbReference type="GO" id="GO:0006310">
    <property type="term" value="P:DNA recombination"/>
    <property type="evidence" value="ECO:0007669"/>
    <property type="project" value="UniProtKB-KW"/>
</dbReference>
<dbReference type="GO" id="GO:0003677">
    <property type="term" value="F:DNA binding"/>
    <property type="evidence" value="ECO:0007669"/>
    <property type="project" value="UniProtKB-KW"/>
</dbReference>
<dbReference type="Pfam" id="PF17293">
    <property type="entry name" value="Arm-DNA-bind_5"/>
    <property type="match status" value="1"/>
</dbReference>
<comment type="caution">
    <text evidence="5">The sequence shown here is derived from an EMBL/GenBank/DDBJ whole genome shotgun (WGS) entry which is preliminary data.</text>
</comment>
<gene>
    <name evidence="5" type="ORF">BSZ37_00695</name>
</gene>
<dbReference type="InterPro" id="IPR035386">
    <property type="entry name" value="Arm-DNA-bind_5"/>
</dbReference>
<dbReference type="CDD" id="cd01185">
    <property type="entry name" value="INTN1_C_like"/>
    <property type="match status" value="1"/>
</dbReference>
<dbReference type="Gene3D" id="1.10.150.130">
    <property type="match status" value="1"/>
</dbReference>
<dbReference type="PROSITE" id="PS51898">
    <property type="entry name" value="TYR_RECOMBINASE"/>
    <property type="match status" value="1"/>
</dbReference>
<reference evidence="5 6" key="1">
    <citation type="submission" date="2016-11" db="EMBL/GenBank/DDBJ databases">
        <title>Study of marine rhodopsin-containing bacteria.</title>
        <authorList>
            <person name="Yoshizawa S."/>
            <person name="Kumagai Y."/>
            <person name="Kogure K."/>
        </authorList>
    </citation>
    <scope>NUCLEOTIDE SEQUENCE [LARGE SCALE GENOMIC DNA]</scope>
    <source>
        <strain evidence="5 6">SAORIC-28</strain>
    </source>
</reference>
<keyword evidence="2" id="KW-0238">DNA-binding</keyword>
<dbReference type="SUPFAM" id="SSF56349">
    <property type="entry name" value="DNA breaking-rejoining enzymes"/>
    <property type="match status" value="1"/>
</dbReference>
<feature type="domain" description="Tyr recombinase" evidence="4">
    <location>
        <begin position="202"/>
        <end position="392"/>
    </location>
</feature>
<evidence type="ECO:0000256" key="2">
    <source>
        <dbReference type="ARBA" id="ARBA00023125"/>
    </source>
</evidence>
<evidence type="ECO:0000256" key="1">
    <source>
        <dbReference type="ARBA" id="ARBA00008857"/>
    </source>
</evidence>
<dbReference type="InterPro" id="IPR025269">
    <property type="entry name" value="SAM-like_dom"/>
</dbReference>
<dbReference type="EMBL" id="MQWD01000001">
    <property type="protein sequence ID" value="PAP75070.1"/>
    <property type="molecule type" value="Genomic_DNA"/>
</dbReference>
<dbReference type="RefSeq" id="WP_095508697.1">
    <property type="nucleotide sequence ID" value="NZ_MQWD01000001.1"/>
</dbReference>
<dbReference type="InterPro" id="IPR013762">
    <property type="entry name" value="Integrase-like_cat_sf"/>
</dbReference>
<comment type="similarity">
    <text evidence="1">Belongs to the 'phage' integrase family.</text>
</comment>
<protein>
    <recommendedName>
        <fullName evidence="4">Tyr recombinase domain-containing protein</fullName>
    </recommendedName>
</protein>
<name>A0A271IVD1_9BACT</name>
<keyword evidence="6" id="KW-1185">Reference proteome</keyword>
<dbReference type="Pfam" id="PF13102">
    <property type="entry name" value="Phage_int_SAM_5"/>
    <property type="match status" value="1"/>
</dbReference>
<dbReference type="OrthoDB" id="1094492at2"/>
<dbReference type="Proteomes" id="UP000216339">
    <property type="component" value="Unassembled WGS sequence"/>
</dbReference>